<dbReference type="PANTHER" id="PTHR35702">
    <property type="entry name" value="EXPRESSED PROTEIN"/>
    <property type="match status" value="1"/>
</dbReference>
<keyword evidence="1" id="KW-0732">Signal</keyword>
<keyword evidence="3" id="KW-1185">Reference proteome</keyword>
<protein>
    <submittedName>
        <fullName evidence="2">Mediator of RNA polymerase II transcription subunit like</fullName>
    </submittedName>
</protein>
<feature type="chain" id="PRO_5042026518" evidence="1">
    <location>
        <begin position="25"/>
        <end position="205"/>
    </location>
</feature>
<name>A0AAD8MH80_9APIA</name>
<feature type="signal peptide" evidence="1">
    <location>
        <begin position="1"/>
        <end position="24"/>
    </location>
</feature>
<dbReference type="EMBL" id="JAUIZM010000007">
    <property type="protein sequence ID" value="KAK1373261.1"/>
    <property type="molecule type" value="Genomic_DNA"/>
</dbReference>
<dbReference type="PANTHER" id="PTHR35702:SF1">
    <property type="entry name" value="EXPRESSED PROTEIN"/>
    <property type="match status" value="1"/>
</dbReference>
<reference evidence="2" key="1">
    <citation type="submission" date="2023-02" db="EMBL/GenBank/DDBJ databases">
        <title>Genome of toxic invasive species Heracleum sosnowskyi carries increased number of genes despite the absence of recent whole-genome duplications.</title>
        <authorList>
            <person name="Schelkunov M."/>
            <person name="Shtratnikova V."/>
            <person name="Makarenko M."/>
            <person name="Klepikova A."/>
            <person name="Omelchenko D."/>
            <person name="Novikova G."/>
            <person name="Obukhova E."/>
            <person name="Bogdanov V."/>
            <person name="Penin A."/>
            <person name="Logacheva M."/>
        </authorList>
    </citation>
    <scope>NUCLEOTIDE SEQUENCE</scope>
    <source>
        <strain evidence="2">Hsosn_3</strain>
        <tissue evidence="2">Leaf</tissue>
    </source>
</reference>
<reference evidence="2" key="2">
    <citation type="submission" date="2023-05" db="EMBL/GenBank/DDBJ databases">
        <authorList>
            <person name="Schelkunov M.I."/>
        </authorList>
    </citation>
    <scope>NUCLEOTIDE SEQUENCE</scope>
    <source>
        <strain evidence="2">Hsosn_3</strain>
        <tissue evidence="2">Leaf</tissue>
    </source>
</reference>
<comment type="caution">
    <text evidence="2">The sequence shown here is derived from an EMBL/GenBank/DDBJ whole genome shotgun (WGS) entry which is preliminary data.</text>
</comment>
<gene>
    <name evidence="2" type="ORF">POM88_029454</name>
</gene>
<evidence type="ECO:0000313" key="3">
    <source>
        <dbReference type="Proteomes" id="UP001237642"/>
    </source>
</evidence>
<evidence type="ECO:0000256" key="1">
    <source>
        <dbReference type="SAM" id="SignalP"/>
    </source>
</evidence>
<dbReference type="AlphaFoldDB" id="A0AAD8MH80"/>
<accession>A0AAD8MH80</accession>
<evidence type="ECO:0000313" key="2">
    <source>
        <dbReference type="EMBL" id="KAK1373261.1"/>
    </source>
</evidence>
<organism evidence="2 3">
    <name type="scientific">Heracleum sosnowskyi</name>
    <dbReference type="NCBI Taxonomy" id="360622"/>
    <lineage>
        <taxon>Eukaryota</taxon>
        <taxon>Viridiplantae</taxon>
        <taxon>Streptophyta</taxon>
        <taxon>Embryophyta</taxon>
        <taxon>Tracheophyta</taxon>
        <taxon>Spermatophyta</taxon>
        <taxon>Magnoliopsida</taxon>
        <taxon>eudicotyledons</taxon>
        <taxon>Gunneridae</taxon>
        <taxon>Pentapetalae</taxon>
        <taxon>asterids</taxon>
        <taxon>campanulids</taxon>
        <taxon>Apiales</taxon>
        <taxon>Apiaceae</taxon>
        <taxon>Apioideae</taxon>
        <taxon>apioid superclade</taxon>
        <taxon>Tordylieae</taxon>
        <taxon>Tordyliinae</taxon>
        <taxon>Heracleum</taxon>
    </lineage>
</organism>
<dbReference type="Proteomes" id="UP001237642">
    <property type="component" value="Unassembled WGS sequence"/>
</dbReference>
<sequence length="205" mass="22551">MNLEKKRFQFLLFVLAVVVLSITAEKCRYMVGESASSKSGKFTLFDCFDWSTGSLACTLKEGVKLYTNNIRADHVELVRHNSFKNALVDAASQGMSGKEAKKRAQEEGARAAKIAARNANRILGPIISSGWDFFEAIYYGGTMTEGFLRGGGTLVGTYAVAFLGERRFGRFGYLIGSLLGSWLGGRIGLMLYDIVNGVHYLIQFT</sequence>
<proteinExistence type="predicted"/>